<evidence type="ECO:0000313" key="3">
    <source>
        <dbReference type="EMBL" id="GAA2172132.1"/>
    </source>
</evidence>
<dbReference type="PANTHER" id="PTHR21666">
    <property type="entry name" value="PEPTIDASE-RELATED"/>
    <property type="match status" value="1"/>
</dbReference>
<evidence type="ECO:0000259" key="2">
    <source>
        <dbReference type="Pfam" id="PF01551"/>
    </source>
</evidence>
<reference evidence="4" key="1">
    <citation type="journal article" date="2019" name="Int. J. Syst. Evol. Microbiol.">
        <title>The Global Catalogue of Microorganisms (GCM) 10K type strain sequencing project: providing services to taxonomists for standard genome sequencing and annotation.</title>
        <authorList>
            <consortium name="The Broad Institute Genomics Platform"/>
            <consortium name="The Broad Institute Genome Sequencing Center for Infectious Disease"/>
            <person name="Wu L."/>
            <person name="Ma J."/>
        </authorList>
    </citation>
    <scope>NUCLEOTIDE SEQUENCE [LARGE SCALE GENOMIC DNA]</scope>
    <source>
        <strain evidence="4">JCM 16026</strain>
    </source>
</reference>
<evidence type="ECO:0000313" key="4">
    <source>
        <dbReference type="Proteomes" id="UP001501599"/>
    </source>
</evidence>
<name>A0ABP5MBY1_9MICO</name>
<keyword evidence="4" id="KW-1185">Reference proteome</keyword>
<feature type="domain" description="M23ase beta-sheet core" evidence="2">
    <location>
        <begin position="182"/>
        <end position="240"/>
    </location>
</feature>
<accession>A0ABP5MBY1</accession>
<protein>
    <recommendedName>
        <fullName evidence="2">M23ase beta-sheet core domain-containing protein</fullName>
    </recommendedName>
</protein>
<feature type="transmembrane region" description="Helical" evidence="1">
    <location>
        <begin position="12"/>
        <end position="33"/>
    </location>
</feature>
<keyword evidence="1" id="KW-0472">Membrane</keyword>
<dbReference type="Gene3D" id="2.70.70.10">
    <property type="entry name" value="Glucose Permease (Domain IIA)"/>
    <property type="match status" value="1"/>
</dbReference>
<dbReference type="InterPro" id="IPR016047">
    <property type="entry name" value="M23ase_b-sheet_dom"/>
</dbReference>
<dbReference type="EMBL" id="BAAAQT010000005">
    <property type="protein sequence ID" value="GAA2172132.1"/>
    <property type="molecule type" value="Genomic_DNA"/>
</dbReference>
<dbReference type="CDD" id="cd12797">
    <property type="entry name" value="M23_peptidase"/>
    <property type="match status" value="1"/>
</dbReference>
<dbReference type="Pfam" id="PF01551">
    <property type="entry name" value="Peptidase_M23"/>
    <property type="match status" value="1"/>
</dbReference>
<evidence type="ECO:0000256" key="1">
    <source>
        <dbReference type="SAM" id="Phobius"/>
    </source>
</evidence>
<dbReference type="SUPFAM" id="SSF51261">
    <property type="entry name" value="Duplicated hybrid motif"/>
    <property type="match status" value="1"/>
</dbReference>
<gene>
    <name evidence="3" type="ORF">GCM10009846_08860</name>
</gene>
<proteinExistence type="predicted"/>
<sequence>MAVLCARLRMPIQTIGVLVVLAALALIALDVAGVVEMGIVGAMLVVAGVVLMVASSMLSLAAPVVGGEPLELDSPVDGPWMALNSPTTKVPSHGTHGYGQAYAVDLVYAPEGVERPRFGEAGAAFLPPERFPAFGRPVHAPADATVVRVVDGIRDHRSRSSWLGLAWFVLASIPRELRGVRGMLGNHVVLRLGDGSHFAIAHLRHGSVDVRVGDAVVAGALLGECGNTGNSTEPHVHCQRQDVASPARAAGLPWTIRGSGVPANEETSQLAIASSA</sequence>
<dbReference type="InterPro" id="IPR011055">
    <property type="entry name" value="Dup_hybrid_motif"/>
</dbReference>
<organism evidence="3 4">
    <name type="scientific">Agrococcus versicolor</name>
    <dbReference type="NCBI Taxonomy" id="501482"/>
    <lineage>
        <taxon>Bacteria</taxon>
        <taxon>Bacillati</taxon>
        <taxon>Actinomycetota</taxon>
        <taxon>Actinomycetes</taxon>
        <taxon>Micrococcales</taxon>
        <taxon>Microbacteriaceae</taxon>
        <taxon>Agrococcus</taxon>
    </lineage>
</organism>
<feature type="transmembrane region" description="Helical" evidence="1">
    <location>
        <begin position="39"/>
        <end position="62"/>
    </location>
</feature>
<dbReference type="InterPro" id="IPR050570">
    <property type="entry name" value="Cell_wall_metabolism_enzyme"/>
</dbReference>
<comment type="caution">
    <text evidence="3">The sequence shown here is derived from an EMBL/GenBank/DDBJ whole genome shotgun (WGS) entry which is preliminary data.</text>
</comment>
<keyword evidence="1" id="KW-0812">Transmembrane</keyword>
<dbReference type="Proteomes" id="UP001501599">
    <property type="component" value="Unassembled WGS sequence"/>
</dbReference>
<keyword evidence="1" id="KW-1133">Transmembrane helix</keyword>
<dbReference type="PANTHER" id="PTHR21666:SF270">
    <property type="entry name" value="MUREIN HYDROLASE ACTIVATOR ENVC"/>
    <property type="match status" value="1"/>
</dbReference>